<sequence>MGRRRRQSWFSSVKNVFKSASKEQGKERPSTGAEEEEERASMQDTPEIVSVDHFPVETSPDTTTNYGGIGSAGSHCADDDQEDRDHAIAVAMATAAATEAAAAAAQAAAKVVKLAGYGRRLREEKAAVLIQSLYRGYLARRALRALRGLVRLQALVRGHNVRKQARVTMRCMQALVRIQARVQARRLEQIASNYRGKEGRAVISNNPFYAGNGQEGAYKYKDLFMVGGGGGEVEEEEEFGFERGGERHYSGGLKEHLSLPAGRNAKLLNAEDARVDSLRRHDAVFRRERAHAFSQKWQPERPQWGWNWMDRWMESQQWQQQQPQPTETDAPIVATTTGTESLLEKKVEMDTGPSPTHRPHPKQDSSCGAPRAPSYMAATQSARAKARTQAGRPQRRPPMMIGVGHTESFCSGAVAGSLKAPVARHGWYSPEWSVGSEADTLPLGRTGRNVGYA</sequence>
<comment type="similarity">
    <text evidence="2">Belongs to the IQD family.</text>
</comment>
<dbReference type="Gene3D" id="1.20.5.190">
    <property type="match status" value="1"/>
</dbReference>
<reference evidence="6 7" key="1">
    <citation type="journal article" date="2022" name="Nat. Plants">
        <title>Genomes of leafy and leafless Platanthera orchids illuminate the evolution of mycoheterotrophy.</title>
        <authorList>
            <person name="Li M.H."/>
            <person name="Liu K.W."/>
            <person name="Li Z."/>
            <person name="Lu H.C."/>
            <person name="Ye Q.L."/>
            <person name="Zhang D."/>
            <person name="Wang J.Y."/>
            <person name="Li Y.F."/>
            <person name="Zhong Z.M."/>
            <person name="Liu X."/>
            <person name="Yu X."/>
            <person name="Liu D.K."/>
            <person name="Tu X.D."/>
            <person name="Liu B."/>
            <person name="Hao Y."/>
            <person name="Liao X.Y."/>
            <person name="Jiang Y.T."/>
            <person name="Sun W.H."/>
            <person name="Chen J."/>
            <person name="Chen Y.Q."/>
            <person name="Ai Y."/>
            <person name="Zhai J.W."/>
            <person name="Wu S.S."/>
            <person name="Zhou Z."/>
            <person name="Hsiao Y.Y."/>
            <person name="Wu W.L."/>
            <person name="Chen Y.Y."/>
            <person name="Lin Y.F."/>
            <person name="Hsu J.L."/>
            <person name="Li C.Y."/>
            <person name="Wang Z.W."/>
            <person name="Zhao X."/>
            <person name="Zhong W.Y."/>
            <person name="Ma X.K."/>
            <person name="Ma L."/>
            <person name="Huang J."/>
            <person name="Chen G.Z."/>
            <person name="Huang M.Z."/>
            <person name="Huang L."/>
            <person name="Peng D.H."/>
            <person name="Luo Y.B."/>
            <person name="Zou S.Q."/>
            <person name="Chen S.P."/>
            <person name="Lan S."/>
            <person name="Tsai W.C."/>
            <person name="Van de Peer Y."/>
            <person name="Liu Z.J."/>
        </authorList>
    </citation>
    <scope>NUCLEOTIDE SEQUENCE [LARGE SCALE GENOMIC DNA]</scope>
    <source>
        <strain evidence="6">Lor288</strain>
    </source>
</reference>
<feature type="compositionally biased region" description="Basic and acidic residues" evidence="4">
    <location>
        <begin position="20"/>
        <end position="29"/>
    </location>
</feature>
<evidence type="ECO:0000313" key="6">
    <source>
        <dbReference type="EMBL" id="KAK8965158.1"/>
    </source>
</evidence>
<dbReference type="PANTHER" id="PTHR32295">
    <property type="entry name" value="IQ-DOMAIN 5-RELATED"/>
    <property type="match status" value="1"/>
</dbReference>
<evidence type="ECO:0000259" key="5">
    <source>
        <dbReference type="Pfam" id="PF13178"/>
    </source>
</evidence>
<dbReference type="PROSITE" id="PS50096">
    <property type="entry name" value="IQ"/>
    <property type="match status" value="2"/>
</dbReference>
<proteinExistence type="inferred from homology"/>
<feature type="domain" description="DUF4005" evidence="5">
    <location>
        <begin position="352"/>
        <end position="396"/>
    </location>
</feature>
<accession>A0ABR2MLX3</accession>
<gene>
    <name evidence="6" type="ORF">KSP40_PGU019351</name>
</gene>
<evidence type="ECO:0000256" key="3">
    <source>
        <dbReference type="ARBA" id="ARBA00024378"/>
    </source>
</evidence>
<dbReference type="SMART" id="SM00015">
    <property type="entry name" value="IQ"/>
    <property type="match status" value="2"/>
</dbReference>
<dbReference type="Proteomes" id="UP001412067">
    <property type="component" value="Unassembled WGS sequence"/>
</dbReference>
<evidence type="ECO:0000256" key="1">
    <source>
        <dbReference type="ARBA" id="ARBA00022860"/>
    </source>
</evidence>
<comment type="caution">
    <text evidence="6">The sequence shown here is derived from an EMBL/GenBank/DDBJ whole genome shotgun (WGS) entry which is preliminary data.</text>
</comment>
<keyword evidence="7" id="KW-1185">Reference proteome</keyword>
<organism evidence="6 7">
    <name type="scientific">Platanthera guangdongensis</name>
    <dbReference type="NCBI Taxonomy" id="2320717"/>
    <lineage>
        <taxon>Eukaryota</taxon>
        <taxon>Viridiplantae</taxon>
        <taxon>Streptophyta</taxon>
        <taxon>Embryophyta</taxon>
        <taxon>Tracheophyta</taxon>
        <taxon>Spermatophyta</taxon>
        <taxon>Magnoliopsida</taxon>
        <taxon>Liliopsida</taxon>
        <taxon>Asparagales</taxon>
        <taxon>Orchidaceae</taxon>
        <taxon>Orchidoideae</taxon>
        <taxon>Orchideae</taxon>
        <taxon>Orchidinae</taxon>
        <taxon>Platanthera</taxon>
    </lineage>
</organism>
<dbReference type="InterPro" id="IPR000048">
    <property type="entry name" value="IQ_motif_EF-hand-BS"/>
</dbReference>
<dbReference type="Pfam" id="PF00612">
    <property type="entry name" value="IQ"/>
    <property type="match status" value="2"/>
</dbReference>
<evidence type="ECO:0000313" key="7">
    <source>
        <dbReference type="Proteomes" id="UP001412067"/>
    </source>
</evidence>
<name>A0ABR2MLX3_9ASPA</name>
<feature type="region of interest" description="Disordered" evidence="4">
    <location>
        <begin position="348"/>
        <end position="397"/>
    </location>
</feature>
<protein>
    <recommendedName>
        <fullName evidence="5">DUF4005 domain-containing protein</fullName>
    </recommendedName>
</protein>
<dbReference type="InterPro" id="IPR025064">
    <property type="entry name" value="DUF4005"/>
</dbReference>
<comment type="subunit">
    <text evidence="3">Binds to multiple calmodulin (CaM) in the presence of Ca(2+) and CaM-like proteins.</text>
</comment>
<keyword evidence="1" id="KW-0112">Calmodulin-binding</keyword>
<evidence type="ECO:0000256" key="4">
    <source>
        <dbReference type="SAM" id="MobiDB-lite"/>
    </source>
</evidence>
<dbReference type="Pfam" id="PF13178">
    <property type="entry name" value="DUF4005"/>
    <property type="match status" value="1"/>
</dbReference>
<dbReference type="PANTHER" id="PTHR32295:SF33">
    <property type="entry name" value="PROTEIN IQ-DOMAIN 21"/>
    <property type="match status" value="1"/>
</dbReference>
<evidence type="ECO:0000256" key="2">
    <source>
        <dbReference type="ARBA" id="ARBA00024341"/>
    </source>
</evidence>
<feature type="region of interest" description="Disordered" evidence="4">
    <location>
        <begin position="1"/>
        <end position="81"/>
    </location>
</feature>
<dbReference type="EMBL" id="JBBWWR010000006">
    <property type="protein sequence ID" value="KAK8965158.1"/>
    <property type="molecule type" value="Genomic_DNA"/>
</dbReference>